<dbReference type="PATRIC" id="fig|1437453.5.peg.3802"/>
<dbReference type="PANTHER" id="PTHR43798">
    <property type="entry name" value="MONOACYLGLYCEROL LIPASE"/>
    <property type="match status" value="1"/>
</dbReference>
<proteinExistence type="predicted"/>
<dbReference type="AlphaFoldDB" id="A0A0F7W0E4"/>
<dbReference type="SUPFAM" id="SSF53474">
    <property type="entry name" value="alpha/beta-Hydrolases"/>
    <property type="match status" value="1"/>
</dbReference>
<evidence type="ECO:0000313" key="5">
    <source>
        <dbReference type="Proteomes" id="UP000037274"/>
    </source>
</evidence>
<gene>
    <name evidence="2" type="primary">sle_59890</name>
    <name evidence="3" type="ORF">ACH49_12690</name>
</gene>
<dbReference type="Pfam" id="PF00561">
    <property type="entry name" value="Abhydrolase_1"/>
    <property type="match status" value="1"/>
</dbReference>
<dbReference type="RefSeq" id="WP_029384620.1">
    <property type="nucleotide sequence ID" value="NZ_AZSD01000236.1"/>
</dbReference>
<feature type="domain" description="AB hydrolase-1" evidence="1">
    <location>
        <begin position="30"/>
        <end position="271"/>
    </location>
</feature>
<evidence type="ECO:0000313" key="3">
    <source>
        <dbReference type="EMBL" id="KMS79197.1"/>
    </source>
</evidence>
<dbReference type="PANTHER" id="PTHR43798:SF33">
    <property type="entry name" value="HYDROLASE, PUTATIVE (AFU_ORTHOLOGUE AFUA_2G14860)-RELATED"/>
    <property type="match status" value="1"/>
</dbReference>
<dbReference type="EMBL" id="LN831790">
    <property type="protein sequence ID" value="CQR65445.1"/>
    <property type="molecule type" value="Genomic_DNA"/>
</dbReference>
<accession>A0A0F7W0E4</accession>
<organism evidence="2 4">
    <name type="scientific">Streptomyces leeuwenhoekii</name>
    <dbReference type="NCBI Taxonomy" id="1437453"/>
    <lineage>
        <taxon>Bacteria</taxon>
        <taxon>Bacillati</taxon>
        <taxon>Actinomycetota</taxon>
        <taxon>Actinomycetes</taxon>
        <taxon>Kitasatosporales</taxon>
        <taxon>Streptomycetaceae</taxon>
        <taxon>Streptomyces</taxon>
    </lineage>
</organism>
<dbReference type="Proteomes" id="UP000037274">
    <property type="component" value="Unassembled WGS sequence"/>
</dbReference>
<dbReference type="EMBL" id="LFEH01000037">
    <property type="protein sequence ID" value="KMS79197.1"/>
    <property type="molecule type" value="Genomic_DNA"/>
</dbReference>
<dbReference type="Proteomes" id="UP000035016">
    <property type="component" value="Chromosome Chromosome"/>
</dbReference>
<evidence type="ECO:0000313" key="4">
    <source>
        <dbReference type="Proteomes" id="UP000035016"/>
    </source>
</evidence>
<dbReference type="InterPro" id="IPR050266">
    <property type="entry name" value="AB_hydrolase_sf"/>
</dbReference>
<dbReference type="GO" id="GO:0016020">
    <property type="term" value="C:membrane"/>
    <property type="evidence" value="ECO:0007669"/>
    <property type="project" value="TreeGrafter"/>
</dbReference>
<protein>
    <submittedName>
        <fullName evidence="2">Uncharacterized protein Rv2715/MT2788</fullName>
    </submittedName>
</protein>
<dbReference type="InterPro" id="IPR029058">
    <property type="entry name" value="AB_hydrolase_fold"/>
</dbReference>
<evidence type="ECO:0000259" key="1">
    <source>
        <dbReference type="Pfam" id="PF00561"/>
    </source>
</evidence>
<dbReference type="PRINTS" id="PR00111">
    <property type="entry name" value="ABHYDROLASE"/>
</dbReference>
<reference evidence="2 4" key="1">
    <citation type="submission" date="2015-02" db="EMBL/GenBank/DDBJ databases">
        <authorList>
            <person name="Gomez-Escribano P.J."/>
        </authorList>
    </citation>
    <scope>NUCLEOTIDE SEQUENCE [LARGE SCALE GENOMIC DNA]</scope>
    <source>
        <strain evidence="2">C34</strain>
        <strain evidence="4">C34 (DSM 42122 / NRRL B-24963)</strain>
    </source>
</reference>
<keyword evidence="5" id="KW-1185">Reference proteome</keyword>
<dbReference type="InterPro" id="IPR000073">
    <property type="entry name" value="AB_hydrolase_1"/>
</dbReference>
<dbReference type="InterPro" id="IPR000639">
    <property type="entry name" value="Epox_hydrolase-like"/>
</dbReference>
<dbReference type="PRINTS" id="PR00412">
    <property type="entry name" value="EPOXHYDRLASE"/>
</dbReference>
<reference evidence="3 5" key="2">
    <citation type="submission" date="2015-06" db="EMBL/GenBank/DDBJ databases">
        <title>Draft genome sequence of Streptomyces leeuwenhoekii C58, which produces the novel lasso peptide, chaxapeptin.</title>
        <authorList>
            <person name="Yi Y."/>
            <person name="Hai D."/>
            <person name="Jaspars M."/>
            <person name="Sheng H."/>
            <person name="Rateb M.E."/>
            <person name="Bull A."/>
            <person name="Goodfellow M."/>
            <person name="Asenjo J.A."/>
            <person name="Ebel R."/>
        </authorList>
    </citation>
    <scope>NUCLEOTIDE SEQUENCE [LARGE SCALE GENOMIC DNA]</scope>
    <source>
        <strain evidence="3 5">C58</strain>
    </source>
</reference>
<sequence length="292" mass="31222">MSPARPEPIAARRVLVDGVSTRYYEHGSGPAVLLVPGVASSARDWFPVMRELGDSCRVLAPDLPGIGGTSPLPGVEPARMAAFLAGFLDVLGVDGVTAVGHSYGGLLVAELALSRPGLVNRLVLVDACGLGRAAHPAAIALGMLPERAADALSVLLSLPGSQIPLAFSTLLLLRQPWRVPLRTWLAQVRLSHSRQALRTSLQVFRECADATGQRRDILVVDRLPRIRVPTLVVWGDGDPLFPVWQGRAAARRLPAGRFVLLVGAGHVSYLDRHTDFMDAVGPFARDSADRLP</sequence>
<evidence type="ECO:0000313" key="2">
    <source>
        <dbReference type="EMBL" id="CQR65445.1"/>
    </source>
</evidence>
<dbReference type="KEGG" id="sle:sle_59890"/>
<dbReference type="GO" id="GO:0003824">
    <property type="term" value="F:catalytic activity"/>
    <property type="evidence" value="ECO:0007669"/>
    <property type="project" value="InterPro"/>
</dbReference>
<name>A0A0F7W0E4_STRLW</name>
<dbReference type="Gene3D" id="3.40.50.1820">
    <property type="entry name" value="alpha/beta hydrolase"/>
    <property type="match status" value="1"/>
</dbReference>